<dbReference type="RefSeq" id="XP_070859394.1">
    <property type="nucleotide sequence ID" value="XM_071002934.1"/>
</dbReference>
<dbReference type="EMBL" id="JABSNW010000004">
    <property type="protein sequence ID" value="KAL2888214.1"/>
    <property type="molecule type" value="Genomic_DNA"/>
</dbReference>
<evidence type="ECO:0008006" key="3">
    <source>
        <dbReference type="Google" id="ProtNLM"/>
    </source>
</evidence>
<evidence type="ECO:0000313" key="2">
    <source>
        <dbReference type="Proteomes" id="UP001610728"/>
    </source>
</evidence>
<comment type="caution">
    <text evidence="1">The sequence shown here is derived from an EMBL/GenBank/DDBJ whole genome shotgun (WGS) entry which is preliminary data.</text>
</comment>
<organism evidence="1 2">
    <name type="scientific">Ceratocystis lukuohia</name>
    <dbReference type="NCBI Taxonomy" id="2019550"/>
    <lineage>
        <taxon>Eukaryota</taxon>
        <taxon>Fungi</taxon>
        <taxon>Dikarya</taxon>
        <taxon>Ascomycota</taxon>
        <taxon>Pezizomycotina</taxon>
        <taxon>Sordariomycetes</taxon>
        <taxon>Hypocreomycetidae</taxon>
        <taxon>Microascales</taxon>
        <taxon>Ceratocystidaceae</taxon>
        <taxon>Ceratocystis</taxon>
    </lineage>
</organism>
<proteinExistence type="predicted"/>
<dbReference type="Gene3D" id="1.20.1290.10">
    <property type="entry name" value="AhpD-like"/>
    <property type="match status" value="1"/>
</dbReference>
<accession>A0ABR4MJ38</accession>
<keyword evidence="2" id="KW-1185">Reference proteome</keyword>
<dbReference type="GeneID" id="98118327"/>
<dbReference type="Proteomes" id="UP001610728">
    <property type="component" value="Unassembled WGS sequence"/>
</dbReference>
<sequence length="273" mass="29463">MASALAPIITPTLLSAIRTQPNLPSNTWYFITATALSILNRPDEISSVYKYALSHGPGSFDNSPGDDEKLGMTRRIREALVKSAAIGGLPKTINALLELKQATPPAFLDEPLATSPTQRRNEIFGTPSAEVLQRGQTYFNMVYGKITQRVMGNMDRSGTEDLGLTARLMYGYILSNTNVLTPAETSYVILAALIPQDVNPQLKGHLKGAINGGATVENVRAVREVVIKICEASGMKKLSDAASGGWGWRQDVANLDGAMLAHTMQESRAFLKG</sequence>
<dbReference type="SUPFAM" id="SSF69118">
    <property type="entry name" value="AhpD-like"/>
    <property type="match status" value="1"/>
</dbReference>
<dbReference type="PANTHER" id="PTHR28180:SF2">
    <property type="entry name" value="PEROXISOMAL PROTEIN 2"/>
    <property type="match status" value="1"/>
</dbReference>
<reference evidence="1 2" key="1">
    <citation type="submission" date="2020-05" db="EMBL/GenBank/DDBJ databases">
        <title>Ceratocystis lukuohia genome.</title>
        <authorList>
            <person name="Harrington T.C."/>
            <person name="Kim K."/>
            <person name="Mayers C.G."/>
        </authorList>
    </citation>
    <scope>NUCLEOTIDE SEQUENCE [LARGE SCALE GENOMIC DNA]</scope>
    <source>
        <strain evidence="1 2">C4212</strain>
    </source>
</reference>
<name>A0ABR4MJ38_9PEZI</name>
<gene>
    <name evidence="1" type="ORF">HOO65_040551</name>
</gene>
<protein>
    <recommendedName>
        <fullName evidence="3">Carboxymuconolactone decarboxylase-like domain-containing protein</fullName>
    </recommendedName>
</protein>
<dbReference type="InterPro" id="IPR029032">
    <property type="entry name" value="AhpD-like"/>
</dbReference>
<dbReference type="InterPro" id="IPR052999">
    <property type="entry name" value="PTS1_Protein"/>
</dbReference>
<evidence type="ECO:0000313" key="1">
    <source>
        <dbReference type="EMBL" id="KAL2888214.1"/>
    </source>
</evidence>
<dbReference type="PANTHER" id="PTHR28180">
    <property type="entry name" value="CONSERVED MITOCHONDRIAL PROTEIN-RELATED"/>
    <property type="match status" value="1"/>
</dbReference>